<dbReference type="InterPro" id="IPR015943">
    <property type="entry name" value="WD40/YVTN_repeat-like_dom_sf"/>
</dbReference>
<dbReference type="SUPFAM" id="SSF63825">
    <property type="entry name" value="YWTD domain"/>
    <property type="match status" value="1"/>
</dbReference>
<dbReference type="Gene3D" id="2.130.10.10">
    <property type="entry name" value="YVTN repeat-like/Quinoprotein amine dehydrogenase"/>
    <property type="match status" value="1"/>
</dbReference>
<proteinExistence type="predicted"/>
<dbReference type="RefSeq" id="WP_048499701.1">
    <property type="nucleotide sequence ID" value="NZ_LFNG01000011.1"/>
</dbReference>
<gene>
    <name evidence="1" type="ORF">ACM44_09000</name>
</gene>
<dbReference type="Proteomes" id="UP000035900">
    <property type="component" value="Unassembled WGS sequence"/>
</dbReference>
<evidence type="ECO:0000313" key="1">
    <source>
        <dbReference type="EMBL" id="KMQ71069.1"/>
    </source>
</evidence>
<name>A0A0J7IZ59_9FLAO</name>
<accession>A0A0J7IZ59</accession>
<dbReference type="EMBL" id="LFNG01000011">
    <property type="protein sequence ID" value="KMQ71069.1"/>
    <property type="molecule type" value="Genomic_DNA"/>
</dbReference>
<reference evidence="1 2" key="1">
    <citation type="journal article" date="2004" name="Int. J. Syst. Evol. Microbiol.">
        <title>Kaistella koreensis gen. nov., sp. nov., a novel member of the Chryseobacterium-Bergeyella-Riemerella branch.</title>
        <authorList>
            <person name="Kim M.K."/>
            <person name="Im W.T."/>
            <person name="Shin Y.K."/>
            <person name="Lim J.H."/>
            <person name="Kim S.H."/>
            <person name="Lee B.C."/>
            <person name="Park M.Y."/>
            <person name="Lee K.Y."/>
            <person name="Lee S.T."/>
        </authorList>
    </citation>
    <scope>NUCLEOTIDE SEQUENCE [LARGE SCALE GENOMIC DNA]</scope>
    <source>
        <strain evidence="1 2">CCUG 49689</strain>
    </source>
</reference>
<organism evidence="1 2">
    <name type="scientific">Chryseobacterium koreense CCUG 49689</name>
    <dbReference type="NCBI Taxonomy" id="1304281"/>
    <lineage>
        <taxon>Bacteria</taxon>
        <taxon>Pseudomonadati</taxon>
        <taxon>Bacteroidota</taxon>
        <taxon>Flavobacteriia</taxon>
        <taxon>Flavobacteriales</taxon>
        <taxon>Weeksellaceae</taxon>
        <taxon>Chryseobacterium group</taxon>
        <taxon>Chryseobacterium</taxon>
    </lineage>
</organism>
<comment type="caution">
    <text evidence="1">The sequence shown here is derived from an EMBL/GenBank/DDBJ whole genome shotgun (WGS) entry which is preliminary data.</text>
</comment>
<sequence length="349" mass="38645">MKFSKISTLLLAGTLLFNISCRKDDQAPTPVSFGKYENGILITNEGGFSTPTSTVTYLSNDLVTQEDQIFKNNNSNASLGNVLQSIGFRGDLAYLVLNVPNKIEIVNRYTFKKTGSITTNLEQARYIAFSTNNIYVTNNNFSNVKKVNIYDNANAFVKSIDFPNYAEKITSSDGFIYVQTDGLTYDTNYNEIATGHTISRINPLTNTVDKTITLNDTGIIRDLVSDQTSTYVLTSDAVYTYLYKINSKTGAFTQQEVFDIPYGEKLAVDGGQVYFVTAEKKVHRLDGSNATPLFDVATGFIYGFNIIDSKVFVSDPNFTGDSKVRIYNLSGTLMKTITTGISTNGFYKN</sequence>
<dbReference type="PATRIC" id="fig|1304281.5.peg.1933"/>
<keyword evidence="2" id="KW-1185">Reference proteome</keyword>
<evidence type="ECO:0000313" key="2">
    <source>
        <dbReference type="Proteomes" id="UP000035900"/>
    </source>
</evidence>
<protein>
    <submittedName>
        <fullName evidence="1">Uncharacterized protein</fullName>
    </submittedName>
</protein>
<dbReference type="OrthoDB" id="9773938at2"/>
<dbReference type="AlphaFoldDB" id="A0A0J7IZ59"/>
<dbReference type="STRING" id="1304281.ACM44_09000"/>